<reference evidence="1" key="1">
    <citation type="journal article" date="2015" name="Nature">
        <title>Complex archaea that bridge the gap between prokaryotes and eukaryotes.</title>
        <authorList>
            <person name="Spang A."/>
            <person name="Saw J.H."/>
            <person name="Jorgensen S.L."/>
            <person name="Zaremba-Niedzwiedzka K."/>
            <person name="Martijn J."/>
            <person name="Lind A.E."/>
            <person name="van Eijk R."/>
            <person name="Schleper C."/>
            <person name="Guy L."/>
            <person name="Ettema T.J."/>
        </authorList>
    </citation>
    <scope>NUCLEOTIDE SEQUENCE</scope>
</reference>
<accession>A0A0F9ISI0</accession>
<sequence length="49" mass="5325">LYNAIKAGKGVAGFKIGYYTVDSMNGALKIGCHDIPRKEIDRLALSLGW</sequence>
<comment type="caution">
    <text evidence="1">The sequence shown here is derived from an EMBL/GenBank/DDBJ whole genome shotgun (WGS) entry which is preliminary data.</text>
</comment>
<organism evidence="1">
    <name type="scientific">marine sediment metagenome</name>
    <dbReference type="NCBI Taxonomy" id="412755"/>
    <lineage>
        <taxon>unclassified sequences</taxon>
        <taxon>metagenomes</taxon>
        <taxon>ecological metagenomes</taxon>
    </lineage>
</organism>
<gene>
    <name evidence="1" type="ORF">LCGC14_1543200</name>
</gene>
<proteinExistence type="predicted"/>
<dbReference type="EMBL" id="LAZR01011703">
    <property type="protein sequence ID" value="KKM60309.1"/>
    <property type="molecule type" value="Genomic_DNA"/>
</dbReference>
<evidence type="ECO:0000313" key="1">
    <source>
        <dbReference type="EMBL" id="KKM60309.1"/>
    </source>
</evidence>
<dbReference type="AlphaFoldDB" id="A0A0F9ISI0"/>
<name>A0A0F9ISI0_9ZZZZ</name>
<protein>
    <submittedName>
        <fullName evidence="1">Uncharacterized protein</fullName>
    </submittedName>
</protein>
<feature type="non-terminal residue" evidence="1">
    <location>
        <position position="1"/>
    </location>
</feature>